<evidence type="ECO:0000313" key="3">
    <source>
        <dbReference type="EMBL" id="CAJ90059.1"/>
    </source>
</evidence>
<accession>A3KK24</accession>
<reference evidence="4" key="2">
    <citation type="journal article" date="2015" name="J. Biotechnol.">
        <title>Complete genome sequence of Streptomyces ambofaciens ATCC 23877, the spiramycin producer.</title>
        <authorList>
            <person name="Thibessard A."/>
            <person name="Haas D."/>
            <person name="Gerbaud C."/>
            <person name="Aigle B."/>
            <person name="Lautru S."/>
            <person name="Pernodet J.L."/>
            <person name="Leblond P."/>
        </authorList>
    </citation>
    <scope>NUCLEOTIDE SEQUENCE [LARGE SCALE GENOMIC DNA]</scope>
    <source>
        <strain evidence="4">ATCC 23877 / 3486 / DSM 40053 / JCM 4204 / NBRC 12836 / NRRL B-2516</strain>
    </source>
</reference>
<feature type="compositionally biased region" description="Pro residues" evidence="1">
    <location>
        <begin position="284"/>
        <end position="294"/>
    </location>
</feature>
<feature type="region of interest" description="Disordered" evidence="1">
    <location>
        <begin position="263"/>
        <end position="294"/>
    </location>
</feature>
<organism evidence="3">
    <name type="scientific">Streptomyces ambofaciens (strain ATCC 23877 / 3486 / DSM 40053 / JCM 4204 / NBRC 12836 / NRRL B-2516)</name>
    <dbReference type="NCBI Taxonomy" id="278992"/>
    <lineage>
        <taxon>Bacteria</taxon>
        <taxon>Bacillati</taxon>
        <taxon>Actinomycetota</taxon>
        <taxon>Actinomycetes</taxon>
        <taxon>Kitasatosporales</taxon>
        <taxon>Streptomycetaceae</taxon>
        <taxon>Streptomyces</taxon>
    </lineage>
</organism>
<dbReference type="EMBL" id="AM238663">
    <property type="protein sequence ID" value="CAJ90059.1"/>
    <property type="molecule type" value="Genomic_DNA"/>
</dbReference>
<reference evidence="3" key="1">
    <citation type="journal article" date="2006" name="Mol. Biol. Evol.">
        <title>Evolution of the terminal regions of the Streptomyces linear chromosome.</title>
        <authorList>
            <person name="Choulet F."/>
            <person name="Aigle B."/>
            <person name="Gallois A."/>
            <person name="Mangenot S."/>
            <person name="Gerbaud C."/>
            <person name="Truong C."/>
            <person name="Francou F.X."/>
            <person name="Fourrier C."/>
            <person name="Guerineau M."/>
            <person name="Decaris B."/>
            <person name="Barbe V."/>
            <person name="Pernodet J.L."/>
            <person name="Leblond P."/>
        </authorList>
    </citation>
    <scope>NUCLEOTIDE SEQUENCE</scope>
    <source>
        <strain evidence="3">ATCC 23877</strain>
    </source>
</reference>
<evidence type="ECO:0000313" key="4">
    <source>
        <dbReference type="Proteomes" id="UP000061018"/>
    </source>
</evidence>
<feature type="region of interest" description="Disordered" evidence="1">
    <location>
        <begin position="1"/>
        <end position="34"/>
    </location>
</feature>
<dbReference type="EMBL" id="CP012382">
    <property type="protein sequence ID" value="AKZ54215.1"/>
    <property type="molecule type" value="Genomic_DNA"/>
</dbReference>
<dbReference type="AlphaFoldDB" id="A3KK24"/>
<dbReference type="KEGG" id="samb:SAM23877_1166"/>
<sequence length="294" mass="31740">MTDDPTDGRTAGTRPRDPARTAPDGTDRTLRSLGLDGVPREEPLLYPGAWPRESGLLDGDRLLPLDRLTYEDRVPVLAIGSNASPGQLRHKMAEFGVDAPLPMVRSRVTGVDIGVSAHVSRMGYLSASPVSAPGTVRELFVLWLDAEQLAVIDASEGVPMAGGNFDRAWLPAPDVRVEPAEGTVLRGAYAYVNRHGVLRGGDGAPRRHPGDQRVLIGELLRGSARLRRLFGTTPEDFCARARADRRLCERGSRLFAEEDRVTASGLERHVRSGDRTGGAAPLPRTQPPPTAPMP</sequence>
<proteinExistence type="predicted"/>
<feature type="compositionally biased region" description="Basic and acidic residues" evidence="1">
    <location>
        <begin position="263"/>
        <end position="274"/>
    </location>
</feature>
<reference evidence="2" key="3">
    <citation type="submission" date="2015-07" db="EMBL/GenBank/DDBJ databases">
        <title>Complete genome sequence of Streptomyces ambofaciens ATCC 23877, the spiramycin producer.</title>
        <authorList>
            <person name="Thibessard A."/>
            <person name="Haas D."/>
            <person name="Gerbaud C."/>
            <person name="Aigle B."/>
            <person name="Lautru S."/>
            <person name="Pernodet J.-L."/>
            <person name="Leblond P."/>
        </authorList>
    </citation>
    <scope>NUCLEOTIDE SEQUENCE [LARGE SCALE GENOMIC DNA]</scope>
    <source>
        <strain evidence="2">ATCC 23877</strain>
    </source>
</reference>
<dbReference type="STRING" id="1889.SAM40697_1013"/>
<protein>
    <submittedName>
        <fullName evidence="3">Uncharacterized protein</fullName>
    </submittedName>
</protein>
<evidence type="ECO:0000256" key="1">
    <source>
        <dbReference type="SAM" id="MobiDB-lite"/>
    </source>
</evidence>
<gene>
    <name evidence="2" type="ORF">SAM23877_1166</name>
    <name evidence="3" type="ORF">SAML1073</name>
</gene>
<evidence type="ECO:0000313" key="2">
    <source>
        <dbReference type="EMBL" id="AKZ54215.1"/>
    </source>
</evidence>
<name>A3KK24_STRA7</name>
<feature type="compositionally biased region" description="Basic and acidic residues" evidence="1">
    <location>
        <begin position="14"/>
        <end position="30"/>
    </location>
</feature>
<dbReference type="Proteomes" id="UP000061018">
    <property type="component" value="Chromosome"/>
</dbReference>